<organism evidence="2 3">
    <name type="scientific">Collichthys lucidus</name>
    <name type="common">Big head croaker</name>
    <name type="synonym">Sciaena lucida</name>
    <dbReference type="NCBI Taxonomy" id="240159"/>
    <lineage>
        <taxon>Eukaryota</taxon>
        <taxon>Metazoa</taxon>
        <taxon>Chordata</taxon>
        <taxon>Craniata</taxon>
        <taxon>Vertebrata</taxon>
        <taxon>Euteleostomi</taxon>
        <taxon>Actinopterygii</taxon>
        <taxon>Neopterygii</taxon>
        <taxon>Teleostei</taxon>
        <taxon>Neoteleostei</taxon>
        <taxon>Acanthomorphata</taxon>
        <taxon>Eupercaria</taxon>
        <taxon>Sciaenidae</taxon>
        <taxon>Collichthys</taxon>
    </lineage>
</organism>
<reference evidence="2 3" key="1">
    <citation type="submission" date="2019-01" db="EMBL/GenBank/DDBJ databases">
        <title>Genome Assembly of Collichthys lucidus.</title>
        <authorList>
            <person name="Cai M."/>
            <person name="Xiao S."/>
        </authorList>
    </citation>
    <scope>NUCLEOTIDE SEQUENCE [LARGE SCALE GENOMIC DNA]</scope>
    <source>
        <strain evidence="2">JT15FE1705JMU</strain>
        <tissue evidence="2">Muscle</tissue>
    </source>
</reference>
<dbReference type="STRING" id="240159.A0A4U5TXI6"/>
<feature type="region of interest" description="Disordered" evidence="1">
    <location>
        <begin position="386"/>
        <end position="405"/>
    </location>
</feature>
<evidence type="ECO:0000313" key="2">
    <source>
        <dbReference type="EMBL" id="TKS65998.1"/>
    </source>
</evidence>
<evidence type="ECO:0000256" key="1">
    <source>
        <dbReference type="SAM" id="MobiDB-lite"/>
    </source>
</evidence>
<keyword evidence="3" id="KW-1185">Reference proteome</keyword>
<sequence>MLNERDLPSCPNGRSCKGMLLNPQNNPRPLPSLISPESYERFVSNRAETGQVQQIDPCRCILCLLFNQSAAVAQTFSPDSLHLDPHPSGPVYYFNVKLLPDVGVPEVCVDRLPVRTSPSISLPCLKSPDHPQVIDKKRSKGVVVVNSDRVQRSSKVDSERIRRPAKVDRCDRRDDAHGRDRRRSFESSAGTHEKSLVRDSIKNTSVLGSCPTHDKKDKRRAWKNDRRPTNREVVHAKTSNKILSIGGSAGEVHSHALKRGREEDRTPTAKRSRSSRDESTRACKTKILSVLKIPQPQPKAEEARASTAKKSTLCSRVQVTPQSRTIKSIKKTLEPLTVPEEEEEERASTFAAVTPEPEEDEEISSPVKSSRSADDGLTETQEVEIKSAVARPEPQLAPEEDEEVSGLDVILDAIDSLELLRRPLEEEKETTSAVMRTQPAGNESTEIQKVALELHPTPEKKKNKEEWEEEIATRTWCTRDEAETRQATLVLQLTVSGREQEEIVSTATRTLPTRDEAAEAEAETQTVGHELSLICEEDSSSTVTKSQTSEIADTLDFMPENPAVRIVSASTGLHTQVASGEAATTAIREQAPFERFDNHVVDDTTLDEHLASSNPTVYYDTEPCSNPSVAAATKLVPTLSLEALPQADETAISLCNQYELEGGGCRQHDVSSSRGPVNTIANNLASCHELKNLGDWDLKLDANDPFKKEVNAHVQQIIKGVKNPGIQELQQGFWDHILVGTRPRPKTEAMFAPDVYLPKLFDVTLAPYTFHWCCFVLKKQIILAMWCIVTKRVSKVCTLIDNTLRSFTTSAEFRKMVFYLCRWFEAQYVSQSGRQLKVVLDCKTSEGSTLAHFMALLASKMGMEETTLHLQQNRGGRDDMNYAVNMRHVNSVLNYSNTTTGDLINISREFTNYYETETDVGLVNLRTNTECFSFI</sequence>
<dbReference type="EMBL" id="CM014078">
    <property type="protein sequence ID" value="TKS65998.1"/>
    <property type="molecule type" value="Genomic_DNA"/>
</dbReference>
<feature type="compositionally biased region" description="Basic and acidic residues" evidence="1">
    <location>
        <begin position="222"/>
        <end position="235"/>
    </location>
</feature>
<proteinExistence type="predicted"/>
<feature type="compositionally biased region" description="Basic and acidic residues" evidence="1">
    <location>
        <begin position="152"/>
        <end position="178"/>
    </location>
</feature>
<feature type="region of interest" description="Disordered" evidence="1">
    <location>
        <begin position="14"/>
        <end position="33"/>
    </location>
</feature>
<protein>
    <submittedName>
        <fullName evidence="2">Uncharacterized protein</fullName>
    </submittedName>
</protein>
<name>A0A4U5TXI6_COLLU</name>
<gene>
    <name evidence="2" type="ORF">D9C73_000054</name>
</gene>
<feature type="region of interest" description="Disordered" evidence="1">
    <location>
        <begin position="152"/>
        <end position="282"/>
    </location>
</feature>
<accession>A0A4U5TXI6</accession>
<dbReference type="AlphaFoldDB" id="A0A4U5TXI6"/>
<feature type="compositionally biased region" description="Basic and acidic residues" evidence="1">
    <location>
        <begin position="191"/>
        <end position="201"/>
    </location>
</feature>
<evidence type="ECO:0000313" key="3">
    <source>
        <dbReference type="Proteomes" id="UP000298787"/>
    </source>
</evidence>
<feature type="region of interest" description="Disordered" evidence="1">
    <location>
        <begin position="336"/>
        <end position="379"/>
    </location>
</feature>
<dbReference type="Proteomes" id="UP000298787">
    <property type="component" value="Chromosome 1"/>
</dbReference>
<feature type="compositionally biased region" description="Low complexity" evidence="1">
    <location>
        <begin position="20"/>
        <end position="33"/>
    </location>
</feature>